<dbReference type="AlphaFoldDB" id="A0A2N8L0W2"/>
<dbReference type="Proteomes" id="UP000235916">
    <property type="component" value="Unassembled WGS sequence"/>
</dbReference>
<reference evidence="1 2" key="1">
    <citation type="submission" date="2018-01" db="EMBL/GenBank/DDBJ databases">
        <title>Draft genome sequence of Paucibacter aquatile CR182 isolated from freshwater of the Nakdong River.</title>
        <authorList>
            <person name="Choi A."/>
            <person name="Chung E.J."/>
        </authorList>
    </citation>
    <scope>NUCLEOTIDE SEQUENCE [LARGE SCALE GENOMIC DNA]</scope>
    <source>
        <strain evidence="1 2">CR182</strain>
    </source>
</reference>
<dbReference type="OrthoDB" id="9774747at2"/>
<name>A0A2N8L0W2_9BURK</name>
<sequence length="400" mass="43637">MELIQLPPHSLRVGQVLSFALRDAEGHLLFAAGQPLPNTPQVQALIARGAWVQAHETKEYQRALAHKMDTLMHQGAVLADIVKVQADFRQEKAQKVELGEQAAWADLQMHAHSLLREPRVEDFKPRFQQLHNEALRRLLAKPDAVLMLLIFETSQNFQSYSDRHALLCLALAELCARQLGWPDDWRLALTQAALSMNLSITNQQDRLAAQTGQPSPAQQQELVSHGDRSAALLSKLGVRSELWLQTVCLHHDAGPGALAGRAPAEQLARLLRRIDIFGARLSPRRSRAAMAGASAARAVYLDELKQPDEAGAALIKTTGLYPPGSLVRLANGEVGIVFKRGHSATEPLVAALLGKSGSPLSEPVPRDTRLATQAISASLAPQELKLHINIERLLKLAGAG</sequence>
<gene>
    <name evidence="1" type="ORF">C1O66_18610</name>
</gene>
<dbReference type="GO" id="GO:0016787">
    <property type="term" value="F:hydrolase activity"/>
    <property type="evidence" value="ECO:0007669"/>
    <property type="project" value="UniProtKB-KW"/>
</dbReference>
<comment type="caution">
    <text evidence="1">The sequence shown here is derived from an EMBL/GenBank/DDBJ whole genome shotgun (WGS) entry which is preliminary data.</text>
</comment>
<evidence type="ECO:0000313" key="2">
    <source>
        <dbReference type="Proteomes" id="UP000235916"/>
    </source>
</evidence>
<organism evidence="1 2">
    <name type="scientific">Kinneretia aquatilis</name>
    <dbReference type="NCBI Taxonomy" id="2070761"/>
    <lineage>
        <taxon>Bacteria</taxon>
        <taxon>Pseudomonadati</taxon>
        <taxon>Pseudomonadota</taxon>
        <taxon>Betaproteobacteria</taxon>
        <taxon>Burkholderiales</taxon>
        <taxon>Sphaerotilaceae</taxon>
        <taxon>Roseateles</taxon>
    </lineage>
</organism>
<keyword evidence="1" id="KW-0378">Hydrolase</keyword>
<accession>A0A2N8L0W2</accession>
<proteinExistence type="predicted"/>
<dbReference type="Gene3D" id="1.10.3210.10">
    <property type="entry name" value="Hypothetical protein af1432"/>
    <property type="match status" value="1"/>
</dbReference>
<keyword evidence="2" id="KW-1185">Reference proteome</keyword>
<dbReference type="EMBL" id="POSP01000003">
    <property type="protein sequence ID" value="PND39343.1"/>
    <property type="molecule type" value="Genomic_DNA"/>
</dbReference>
<protein>
    <submittedName>
        <fullName evidence="1">Phosphohydrolase</fullName>
    </submittedName>
</protein>
<dbReference type="RefSeq" id="WP_102769261.1">
    <property type="nucleotide sequence ID" value="NZ_POSP01000003.1"/>
</dbReference>
<evidence type="ECO:0000313" key="1">
    <source>
        <dbReference type="EMBL" id="PND39343.1"/>
    </source>
</evidence>